<evidence type="ECO:0000313" key="4">
    <source>
        <dbReference type="Proteomes" id="UP001642409"/>
    </source>
</evidence>
<dbReference type="EMBL" id="CAXDID020000129">
    <property type="protein sequence ID" value="CAL6034843.1"/>
    <property type="molecule type" value="Genomic_DNA"/>
</dbReference>
<proteinExistence type="predicted"/>
<feature type="region of interest" description="Disordered" evidence="1">
    <location>
        <begin position="97"/>
        <end position="133"/>
    </location>
</feature>
<evidence type="ECO:0000256" key="1">
    <source>
        <dbReference type="SAM" id="MobiDB-lite"/>
    </source>
</evidence>
<organism evidence="2">
    <name type="scientific">Hexamita inflata</name>
    <dbReference type="NCBI Taxonomy" id="28002"/>
    <lineage>
        <taxon>Eukaryota</taxon>
        <taxon>Metamonada</taxon>
        <taxon>Diplomonadida</taxon>
        <taxon>Hexamitidae</taxon>
        <taxon>Hexamitinae</taxon>
        <taxon>Hexamita</taxon>
    </lineage>
</organism>
<dbReference type="Proteomes" id="UP001642409">
    <property type="component" value="Unassembled WGS sequence"/>
</dbReference>
<reference evidence="2" key="1">
    <citation type="submission" date="2023-06" db="EMBL/GenBank/DDBJ databases">
        <authorList>
            <person name="Kurt Z."/>
        </authorList>
    </citation>
    <scope>NUCLEOTIDE SEQUENCE</scope>
</reference>
<comment type="caution">
    <text evidence="2">The sequence shown here is derived from an EMBL/GenBank/DDBJ whole genome shotgun (WGS) entry which is preliminary data.</text>
</comment>
<evidence type="ECO:0000313" key="3">
    <source>
        <dbReference type="EMBL" id="CAL6034843.1"/>
    </source>
</evidence>
<sequence length="133" mass="15689">MQMIIMMKNQPRFVKQQIQQIKNIKQPLHRELSERETKDVKKEESDIIQLYLLPSSPHVFLLTPSFSFKQKGYVYTAIPSETEPVVETEEIKTDFLNEFQEAPKTKENDKKKKKQKSKEIDEMLPTIPAPKKK</sequence>
<dbReference type="AlphaFoldDB" id="A0AA86Q8Z2"/>
<keyword evidence="4" id="KW-1185">Reference proteome</keyword>
<accession>A0AA86Q8Z2</accession>
<gene>
    <name evidence="3" type="ORF">HINF_LOCUS35646</name>
    <name evidence="2" type="ORF">HINF_LOCUS36037</name>
</gene>
<dbReference type="EMBL" id="CATOUU010000788">
    <property type="protein sequence ID" value="CAI9948392.1"/>
    <property type="molecule type" value="Genomic_DNA"/>
</dbReference>
<reference evidence="3 4" key="2">
    <citation type="submission" date="2024-07" db="EMBL/GenBank/DDBJ databases">
        <authorList>
            <person name="Akdeniz Z."/>
        </authorList>
    </citation>
    <scope>NUCLEOTIDE SEQUENCE [LARGE SCALE GENOMIC DNA]</scope>
</reference>
<feature type="compositionally biased region" description="Basic and acidic residues" evidence="1">
    <location>
        <begin position="97"/>
        <end position="110"/>
    </location>
</feature>
<protein>
    <submittedName>
        <fullName evidence="3">Hypothetical_protein</fullName>
    </submittedName>
</protein>
<evidence type="ECO:0000313" key="2">
    <source>
        <dbReference type="EMBL" id="CAI9948392.1"/>
    </source>
</evidence>
<name>A0AA86Q8Z2_9EUKA</name>